<evidence type="ECO:0000259" key="5">
    <source>
        <dbReference type="Pfam" id="PF00441"/>
    </source>
</evidence>
<organism evidence="7 8">
    <name type="scientific">Streptomyces indicus</name>
    <dbReference type="NCBI Taxonomy" id="417292"/>
    <lineage>
        <taxon>Bacteria</taxon>
        <taxon>Bacillati</taxon>
        <taxon>Actinomycetota</taxon>
        <taxon>Actinomycetes</taxon>
        <taxon>Kitasatosporales</taxon>
        <taxon>Streptomycetaceae</taxon>
        <taxon>Streptomyces</taxon>
    </lineage>
</organism>
<dbReference type="PANTHER" id="PTHR43884:SF12">
    <property type="entry name" value="ISOVALERYL-COA DEHYDROGENASE, MITOCHONDRIAL-RELATED"/>
    <property type="match status" value="1"/>
</dbReference>
<dbReference type="Pfam" id="PF02771">
    <property type="entry name" value="Acyl-CoA_dh_N"/>
    <property type="match status" value="1"/>
</dbReference>
<proteinExistence type="inferred from homology"/>
<dbReference type="Gene3D" id="1.10.540.10">
    <property type="entry name" value="Acyl-CoA dehydrogenase/oxidase, N-terminal domain"/>
    <property type="match status" value="1"/>
</dbReference>
<sequence length="393" mass="42887">MTAQPDAHPHTLPLPLDLRSDEAVATYVQQRWGRLLEDAGAGAARRYEEAEACPREFLRRAADEGLHRLGLPQDVGGDGFGPDVWGRVLEEVTYQCDEAALSLVVSMSTSIAQTLHQSGDPYLTAHYVRPLVTGELTATLAFTEDADFFSWETRLTPDGDGGLLSGRKCYLTGGLLSDVFLVYALAHEGRLAACLVHRDDPGVELTPAGGLGARSAGMAALTLTGVRLAPERILTWTDGLDHSQWYLNERRSMQASWTVGRMRQLVDRCAARLRTVTRQGRPVLDHANVAAGLGRMHIATDVARTMTHDVLDRQARGETDLVYDAKISAAKHFTAEQALLIAQEALRVLGGHAFYGDEYYGRYLRDCAGLIPAGGTQHSLEITLGSMVARRLI</sequence>
<keyword evidence="4" id="KW-0274">FAD</keyword>
<dbReference type="Gene3D" id="1.20.140.10">
    <property type="entry name" value="Butyryl-CoA Dehydrogenase, subunit A, domain 3"/>
    <property type="match status" value="1"/>
</dbReference>
<evidence type="ECO:0000256" key="4">
    <source>
        <dbReference type="ARBA" id="ARBA00022827"/>
    </source>
</evidence>
<dbReference type="GO" id="GO:0003995">
    <property type="term" value="F:acyl-CoA dehydrogenase activity"/>
    <property type="evidence" value="ECO:0007669"/>
    <property type="project" value="TreeGrafter"/>
</dbReference>
<evidence type="ECO:0000313" key="8">
    <source>
        <dbReference type="Proteomes" id="UP000199155"/>
    </source>
</evidence>
<accession>A0A1G8VXF6</accession>
<dbReference type="Gene3D" id="2.40.110.10">
    <property type="entry name" value="Butyryl-CoA Dehydrogenase, subunit A, domain 2"/>
    <property type="match status" value="1"/>
</dbReference>
<feature type="domain" description="Acyl-CoA dehydrogenase/oxidase C-terminal" evidence="5">
    <location>
        <begin position="238"/>
        <end position="378"/>
    </location>
</feature>
<dbReference type="SUPFAM" id="SSF56645">
    <property type="entry name" value="Acyl-CoA dehydrogenase NM domain-like"/>
    <property type="match status" value="1"/>
</dbReference>
<dbReference type="RefSeq" id="WP_093607889.1">
    <property type="nucleotide sequence ID" value="NZ_FNFF01000002.1"/>
</dbReference>
<dbReference type="EMBL" id="FNFF01000002">
    <property type="protein sequence ID" value="SDJ70175.1"/>
    <property type="molecule type" value="Genomic_DNA"/>
</dbReference>
<comment type="similarity">
    <text evidence="2">Belongs to the acyl-CoA dehydrogenase family.</text>
</comment>
<dbReference type="InterPro" id="IPR009075">
    <property type="entry name" value="AcylCo_DH/oxidase_C"/>
</dbReference>
<dbReference type="Proteomes" id="UP000199155">
    <property type="component" value="Unassembled WGS sequence"/>
</dbReference>
<feature type="domain" description="Acyl-CoA dehydrogenase/oxidase N-terminal" evidence="6">
    <location>
        <begin position="34"/>
        <end position="135"/>
    </location>
</feature>
<dbReference type="OrthoDB" id="6967078at2"/>
<dbReference type="InterPro" id="IPR037069">
    <property type="entry name" value="AcylCoA_DH/ox_N_sf"/>
</dbReference>
<dbReference type="STRING" id="417292.SAMN05421806_10277"/>
<gene>
    <name evidence="7" type="ORF">SAMN05421806_10277</name>
</gene>
<dbReference type="Pfam" id="PF00441">
    <property type="entry name" value="Acyl-CoA_dh_1"/>
    <property type="match status" value="1"/>
</dbReference>
<comment type="cofactor">
    <cofactor evidence="1">
        <name>FAD</name>
        <dbReference type="ChEBI" id="CHEBI:57692"/>
    </cofactor>
</comment>
<dbReference type="InterPro" id="IPR009100">
    <property type="entry name" value="AcylCoA_DH/oxidase_NM_dom_sf"/>
</dbReference>
<dbReference type="InterPro" id="IPR013786">
    <property type="entry name" value="AcylCoA_DH/ox_N"/>
</dbReference>
<evidence type="ECO:0000256" key="3">
    <source>
        <dbReference type="ARBA" id="ARBA00022630"/>
    </source>
</evidence>
<dbReference type="SUPFAM" id="SSF47203">
    <property type="entry name" value="Acyl-CoA dehydrogenase C-terminal domain-like"/>
    <property type="match status" value="1"/>
</dbReference>
<dbReference type="AlphaFoldDB" id="A0A1G8VXF6"/>
<evidence type="ECO:0000259" key="6">
    <source>
        <dbReference type="Pfam" id="PF02771"/>
    </source>
</evidence>
<dbReference type="InterPro" id="IPR046373">
    <property type="entry name" value="Acyl-CoA_Oxase/DH_mid-dom_sf"/>
</dbReference>
<evidence type="ECO:0000313" key="7">
    <source>
        <dbReference type="EMBL" id="SDJ70175.1"/>
    </source>
</evidence>
<evidence type="ECO:0000256" key="2">
    <source>
        <dbReference type="ARBA" id="ARBA00009347"/>
    </source>
</evidence>
<keyword evidence="3" id="KW-0285">Flavoprotein</keyword>
<dbReference type="GO" id="GO:0050660">
    <property type="term" value="F:flavin adenine dinucleotide binding"/>
    <property type="evidence" value="ECO:0007669"/>
    <property type="project" value="InterPro"/>
</dbReference>
<keyword evidence="8" id="KW-1185">Reference proteome</keyword>
<evidence type="ECO:0000256" key="1">
    <source>
        <dbReference type="ARBA" id="ARBA00001974"/>
    </source>
</evidence>
<dbReference type="PANTHER" id="PTHR43884">
    <property type="entry name" value="ACYL-COA DEHYDROGENASE"/>
    <property type="match status" value="1"/>
</dbReference>
<reference evidence="7 8" key="1">
    <citation type="submission" date="2016-10" db="EMBL/GenBank/DDBJ databases">
        <authorList>
            <person name="de Groot N.N."/>
        </authorList>
    </citation>
    <scope>NUCLEOTIDE SEQUENCE [LARGE SCALE GENOMIC DNA]</scope>
    <source>
        <strain evidence="7 8">CGMCC 4.5727</strain>
    </source>
</reference>
<protein>
    <submittedName>
        <fullName evidence="7">Acyl-CoA dehydrogenase</fullName>
    </submittedName>
</protein>
<dbReference type="InterPro" id="IPR036250">
    <property type="entry name" value="AcylCo_DH-like_C"/>
</dbReference>
<dbReference type="CDD" id="cd00567">
    <property type="entry name" value="ACAD"/>
    <property type="match status" value="1"/>
</dbReference>
<name>A0A1G8VXF6_9ACTN</name>